<dbReference type="Pfam" id="PF02661">
    <property type="entry name" value="Fic"/>
    <property type="match status" value="1"/>
</dbReference>
<evidence type="ECO:0000313" key="3">
    <source>
        <dbReference type="Proteomes" id="UP000076128"/>
    </source>
</evidence>
<dbReference type="KEGG" id="daa:AKL17_4730"/>
<name>A0A159ZAM4_9RHOB</name>
<dbReference type="InterPro" id="IPR036597">
    <property type="entry name" value="Fido-like_dom_sf"/>
</dbReference>
<dbReference type="InterPro" id="IPR006440">
    <property type="entry name" value="Doc"/>
</dbReference>
<dbReference type="AlphaFoldDB" id="A0A159ZAM4"/>
<organism evidence="2 3">
    <name type="scientific">Frigidibacter mobilis</name>
    <dbReference type="NCBI Taxonomy" id="1335048"/>
    <lineage>
        <taxon>Bacteria</taxon>
        <taxon>Pseudomonadati</taxon>
        <taxon>Pseudomonadota</taxon>
        <taxon>Alphaproteobacteria</taxon>
        <taxon>Rhodobacterales</taxon>
        <taxon>Paracoccaceae</taxon>
        <taxon>Frigidibacter</taxon>
    </lineage>
</organism>
<dbReference type="EMBL" id="CP012661">
    <property type="protein sequence ID" value="AMY71940.1"/>
    <property type="molecule type" value="Genomic_DNA"/>
</dbReference>
<dbReference type="Gene3D" id="1.20.120.1870">
    <property type="entry name" value="Fic/DOC protein, Fido domain"/>
    <property type="match status" value="1"/>
</dbReference>
<dbReference type="RefSeq" id="WP_066817867.1">
    <property type="nucleotide sequence ID" value="NZ_CP012661.1"/>
</dbReference>
<dbReference type="PROSITE" id="PS51459">
    <property type="entry name" value="FIDO"/>
    <property type="match status" value="1"/>
</dbReference>
<accession>A0A159ZAM4</accession>
<dbReference type="OrthoDB" id="9802752at2"/>
<proteinExistence type="predicted"/>
<dbReference type="GO" id="GO:0016301">
    <property type="term" value="F:kinase activity"/>
    <property type="evidence" value="ECO:0007669"/>
    <property type="project" value="InterPro"/>
</dbReference>
<dbReference type="InterPro" id="IPR053737">
    <property type="entry name" value="Type_II_TA_Toxin"/>
</dbReference>
<feature type="domain" description="Fido" evidence="1">
    <location>
        <begin position="15"/>
        <end position="134"/>
    </location>
</feature>
<gene>
    <name evidence="2" type="ORF">AKL17_4730</name>
</gene>
<dbReference type="SUPFAM" id="SSF140931">
    <property type="entry name" value="Fic-like"/>
    <property type="match status" value="1"/>
</dbReference>
<evidence type="ECO:0000259" key="1">
    <source>
        <dbReference type="PROSITE" id="PS51459"/>
    </source>
</evidence>
<keyword evidence="3" id="KW-1185">Reference proteome</keyword>
<dbReference type="PANTHER" id="PTHR39426:SF1">
    <property type="entry name" value="HOMOLOGY TO DEATH-ON-CURING PROTEIN OF PHAGE P1"/>
    <property type="match status" value="1"/>
</dbReference>
<evidence type="ECO:0000313" key="2">
    <source>
        <dbReference type="EMBL" id="AMY71940.1"/>
    </source>
</evidence>
<dbReference type="PANTHER" id="PTHR39426">
    <property type="entry name" value="HOMOLOGY TO DEATH-ON-CURING PROTEIN OF PHAGE P1"/>
    <property type="match status" value="1"/>
</dbReference>
<dbReference type="STRING" id="1335048.AKL17_4730"/>
<sequence>MPAFHLPDGEDVCFLELTDIHMFHDIYALAEGNLPGLLDVSKLEGGLARPRNLLAYDQPRPDLIKLAAILWHGISEAHGYQDANKRTAFLAMTAFLLMNGVTLDAGEFDPALMILQWYAQKDVRPDRMEAFLRAHCRWTT</sequence>
<protein>
    <submittedName>
        <fullName evidence="2">Death-on-curing family protein</fullName>
    </submittedName>
</protein>
<dbReference type="Proteomes" id="UP000076128">
    <property type="component" value="Chromosome"/>
</dbReference>
<reference evidence="2 3" key="1">
    <citation type="submission" date="2015-09" db="EMBL/GenBank/DDBJ databases">
        <title>Complete genome sequence of Defluviimonas alba cai42t isolated from an oilfield in Xinjiang.</title>
        <authorList>
            <person name="Geng S."/>
            <person name="Pan X."/>
            <person name="Wu X."/>
        </authorList>
    </citation>
    <scope>NUCLEOTIDE SEQUENCE [LARGE SCALE GENOMIC DNA]</scope>
    <source>
        <strain evidence="3">cai42</strain>
    </source>
</reference>
<dbReference type="InterPro" id="IPR003812">
    <property type="entry name" value="Fido"/>
</dbReference>